<gene>
    <name evidence="4" type="ORF">SAMN05421823_101454</name>
</gene>
<evidence type="ECO:0000313" key="4">
    <source>
        <dbReference type="EMBL" id="SDJ93157.1"/>
    </source>
</evidence>
<dbReference type="InterPro" id="IPR001537">
    <property type="entry name" value="SpoU_MeTrfase"/>
</dbReference>
<dbReference type="NCBIfam" id="TIGR00186">
    <property type="entry name" value="rRNA_methyl_3"/>
    <property type="match status" value="1"/>
</dbReference>
<dbReference type="Gene3D" id="3.40.1280.10">
    <property type="match status" value="1"/>
</dbReference>
<dbReference type="OrthoDB" id="9794400at2"/>
<dbReference type="GO" id="GO:0006396">
    <property type="term" value="P:RNA processing"/>
    <property type="evidence" value="ECO:0007669"/>
    <property type="project" value="InterPro"/>
</dbReference>
<feature type="domain" description="RNA 2-O ribose methyltransferase substrate binding" evidence="3">
    <location>
        <begin position="23"/>
        <end position="98"/>
    </location>
</feature>
<dbReference type="RefSeq" id="WP_089678502.1">
    <property type="nucleotide sequence ID" value="NZ_FNFO01000001.1"/>
</dbReference>
<dbReference type="STRING" id="1075417.SAMN05421823_101454"/>
<keyword evidence="5" id="KW-1185">Reference proteome</keyword>
<dbReference type="PANTHER" id="PTHR46429:SF1">
    <property type="entry name" value="23S RRNA (GUANOSINE-2'-O-)-METHYLTRANSFERASE RLMB"/>
    <property type="match status" value="1"/>
</dbReference>
<dbReference type="Pfam" id="PF08032">
    <property type="entry name" value="SpoU_sub_bind"/>
    <property type="match status" value="1"/>
</dbReference>
<dbReference type="GO" id="GO:0005829">
    <property type="term" value="C:cytosol"/>
    <property type="evidence" value="ECO:0007669"/>
    <property type="project" value="TreeGrafter"/>
</dbReference>
<accession>A0A1G8XRS2</accession>
<keyword evidence="2 4" id="KW-0808">Transferase</keyword>
<name>A0A1G8XRS2_9BACT</name>
<keyword evidence="1 4" id="KW-0489">Methyltransferase</keyword>
<dbReference type="InterPro" id="IPR004441">
    <property type="entry name" value="rRNA_MeTrfase_TrmH"/>
</dbReference>
<sequence>MEKRNRPKIRPTAPEASPVGRDVVFGLRAVVEVLRSDQEVERILVQKDLKNEVALPEVLVLARERHVPVQRVPIEKLNRVTRKNHQGVIALISSIAYASLENVIDAAYEAGHDPLMLILDRVTDVRNFGAIARSAECAGVDALVLPERGGARIGSDALKTSAGALSHLPVCRVPRLAQTIRELQARGVRVVACTEKADKLLYEVDLSGPLALLLGSEEDGIQPELLEKSDEQVRLPIQGKVSSLNVSVAAGIATYEAVRQRLNTVVP</sequence>
<dbReference type="InterPro" id="IPR029028">
    <property type="entry name" value="Alpha/beta_knot_MTases"/>
</dbReference>
<organism evidence="4 5">
    <name type="scientific">Catalinimonas alkaloidigena</name>
    <dbReference type="NCBI Taxonomy" id="1075417"/>
    <lineage>
        <taxon>Bacteria</taxon>
        <taxon>Pseudomonadati</taxon>
        <taxon>Bacteroidota</taxon>
        <taxon>Cytophagia</taxon>
        <taxon>Cytophagales</taxon>
        <taxon>Catalimonadaceae</taxon>
        <taxon>Catalinimonas</taxon>
    </lineage>
</organism>
<dbReference type="Proteomes" id="UP000198510">
    <property type="component" value="Unassembled WGS sequence"/>
</dbReference>
<evidence type="ECO:0000256" key="1">
    <source>
        <dbReference type="ARBA" id="ARBA00022603"/>
    </source>
</evidence>
<dbReference type="InterPro" id="IPR013123">
    <property type="entry name" value="SpoU_subst-bd"/>
</dbReference>
<dbReference type="GO" id="GO:0003723">
    <property type="term" value="F:RNA binding"/>
    <property type="evidence" value="ECO:0007669"/>
    <property type="project" value="InterPro"/>
</dbReference>
<dbReference type="PANTHER" id="PTHR46429">
    <property type="entry name" value="23S RRNA (GUANOSINE-2'-O-)-METHYLTRANSFERASE RLMB"/>
    <property type="match status" value="1"/>
</dbReference>
<dbReference type="AlphaFoldDB" id="A0A1G8XRS2"/>
<dbReference type="SUPFAM" id="SSF75217">
    <property type="entry name" value="alpha/beta knot"/>
    <property type="match status" value="1"/>
</dbReference>
<evidence type="ECO:0000256" key="2">
    <source>
        <dbReference type="ARBA" id="ARBA00022679"/>
    </source>
</evidence>
<dbReference type="InterPro" id="IPR029064">
    <property type="entry name" value="Ribosomal_eL30-like_sf"/>
</dbReference>
<evidence type="ECO:0000313" key="5">
    <source>
        <dbReference type="Proteomes" id="UP000198510"/>
    </source>
</evidence>
<dbReference type="SMART" id="SM00967">
    <property type="entry name" value="SpoU_sub_bind"/>
    <property type="match status" value="1"/>
</dbReference>
<protein>
    <submittedName>
        <fullName evidence="4">23S rRNA (Guanosine2251-2'-O)-methyltransferase</fullName>
    </submittedName>
</protein>
<dbReference type="CDD" id="cd18103">
    <property type="entry name" value="SpoU-like_RlmB"/>
    <property type="match status" value="1"/>
</dbReference>
<dbReference type="SUPFAM" id="SSF55315">
    <property type="entry name" value="L30e-like"/>
    <property type="match status" value="1"/>
</dbReference>
<reference evidence="4 5" key="1">
    <citation type="submission" date="2016-10" db="EMBL/GenBank/DDBJ databases">
        <authorList>
            <person name="de Groot N.N."/>
        </authorList>
    </citation>
    <scope>NUCLEOTIDE SEQUENCE [LARGE SCALE GENOMIC DNA]</scope>
    <source>
        <strain evidence="4 5">DSM 25186</strain>
    </source>
</reference>
<dbReference type="InterPro" id="IPR029026">
    <property type="entry name" value="tRNA_m1G_MTases_N"/>
</dbReference>
<evidence type="ECO:0000259" key="3">
    <source>
        <dbReference type="SMART" id="SM00967"/>
    </source>
</evidence>
<dbReference type="EMBL" id="FNFO01000001">
    <property type="protein sequence ID" value="SDJ93157.1"/>
    <property type="molecule type" value="Genomic_DNA"/>
</dbReference>
<dbReference type="GO" id="GO:0032259">
    <property type="term" value="P:methylation"/>
    <property type="evidence" value="ECO:0007669"/>
    <property type="project" value="UniProtKB-KW"/>
</dbReference>
<dbReference type="Gene3D" id="3.30.1330.30">
    <property type="match status" value="1"/>
</dbReference>
<dbReference type="GO" id="GO:0008173">
    <property type="term" value="F:RNA methyltransferase activity"/>
    <property type="evidence" value="ECO:0007669"/>
    <property type="project" value="InterPro"/>
</dbReference>
<proteinExistence type="predicted"/>
<dbReference type="Pfam" id="PF00588">
    <property type="entry name" value="SpoU_methylase"/>
    <property type="match status" value="1"/>
</dbReference>